<dbReference type="EMBL" id="CAEZTD010000147">
    <property type="protein sequence ID" value="CAB4572779.1"/>
    <property type="molecule type" value="Genomic_DNA"/>
</dbReference>
<evidence type="ECO:0000313" key="1">
    <source>
        <dbReference type="EMBL" id="CAB4572779.1"/>
    </source>
</evidence>
<proteinExistence type="predicted"/>
<reference evidence="1" key="1">
    <citation type="submission" date="2020-05" db="EMBL/GenBank/DDBJ databases">
        <authorList>
            <person name="Chiriac C."/>
            <person name="Salcher M."/>
            <person name="Ghai R."/>
            <person name="Kavagutti S V."/>
        </authorList>
    </citation>
    <scope>NUCLEOTIDE SEQUENCE</scope>
</reference>
<gene>
    <name evidence="1" type="ORF">UFOPK1591_01394</name>
</gene>
<dbReference type="AlphaFoldDB" id="A0A6J6EBT2"/>
<protein>
    <submittedName>
        <fullName evidence="1">Unannotated protein</fullName>
    </submittedName>
</protein>
<sequence>MPRFVATPFCACVVATVTAAVESASAGDASMNAEETKTPVASAKIAIADNADASFVKRERRSRRRLAFARNTGLTGRMTGGILIIRVTVESNSPSELNPIEEVAKTLV</sequence>
<organism evidence="1">
    <name type="scientific">freshwater metagenome</name>
    <dbReference type="NCBI Taxonomy" id="449393"/>
    <lineage>
        <taxon>unclassified sequences</taxon>
        <taxon>metagenomes</taxon>
        <taxon>ecological metagenomes</taxon>
    </lineage>
</organism>
<name>A0A6J6EBT2_9ZZZZ</name>
<accession>A0A6J6EBT2</accession>